<proteinExistence type="predicted"/>
<name>A0A0R3LSF7_9BRAD</name>
<protein>
    <submittedName>
        <fullName evidence="1">Uncharacterized protein</fullName>
    </submittedName>
</protein>
<sequence>MEVFNREEAERRTIDYLIKNLHLAATAIEVIQNAAPTLQAVDQVHATLQQRMTEILHVDLWRHVGRGSLTISFMSRRMRRTRAGQEEVEDFLDEHVFAEFPGFRMFSPRASRLAGRATTCAKRLSFINFGDELQDRVREMTNEDQAKAARMLSKGLETARTIFADAEEIRSGFGPMSIANLKGWTKNTGCPVRLHISGDDGNFYIGADENHGMRIELPPMFWRRFGDLPNIATLSNWDEDYSTG</sequence>
<gene>
    <name evidence="1" type="ORF">CP49_25730</name>
</gene>
<dbReference type="EMBL" id="LLXX01000046">
    <property type="protein sequence ID" value="KRR10945.1"/>
    <property type="molecule type" value="Genomic_DNA"/>
</dbReference>
<comment type="caution">
    <text evidence="1">The sequence shown here is derived from an EMBL/GenBank/DDBJ whole genome shotgun (WGS) entry which is preliminary data.</text>
</comment>
<keyword evidence="2" id="KW-1185">Reference proteome</keyword>
<dbReference type="RefSeq" id="WP_057849773.1">
    <property type="nucleotide sequence ID" value="NZ_LLXX01000046.1"/>
</dbReference>
<dbReference type="AlphaFoldDB" id="A0A0R3LSF7"/>
<evidence type="ECO:0000313" key="2">
    <source>
        <dbReference type="Proteomes" id="UP000051913"/>
    </source>
</evidence>
<accession>A0A0R3LSF7</accession>
<reference evidence="1 2" key="1">
    <citation type="submission" date="2014-03" db="EMBL/GenBank/DDBJ databases">
        <title>Bradyrhizobium valentinum sp. nov., isolated from effective nodules of Lupinus mariae-josephae, a lupine endemic of basic-lime soils in Eastern Spain.</title>
        <authorList>
            <person name="Duran D."/>
            <person name="Rey L."/>
            <person name="Navarro A."/>
            <person name="Busquets A."/>
            <person name="Imperial J."/>
            <person name="Ruiz-Argueso T."/>
        </authorList>
    </citation>
    <scope>NUCLEOTIDE SEQUENCE [LARGE SCALE GENOMIC DNA]</scope>
    <source>
        <strain evidence="1 2">LmjM3</strain>
    </source>
</reference>
<dbReference type="Proteomes" id="UP000051913">
    <property type="component" value="Unassembled WGS sequence"/>
</dbReference>
<evidence type="ECO:0000313" key="1">
    <source>
        <dbReference type="EMBL" id="KRR10945.1"/>
    </source>
</evidence>
<organism evidence="1 2">
    <name type="scientific">Bradyrhizobium valentinum</name>
    <dbReference type="NCBI Taxonomy" id="1518501"/>
    <lineage>
        <taxon>Bacteria</taxon>
        <taxon>Pseudomonadati</taxon>
        <taxon>Pseudomonadota</taxon>
        <taxon>Alphaproteobacteria</taxon>
        <taxon>Hyphomicrobiales</taxon>
        <taxon>Nitrobacteraceae</taxon>
        <taxon>Bradyrhizobium</taxon>
    </lineage>
</organism>